<feature type="region of interest" description="Disordered" evidence="1">
    <location>
        <begin position="261"/>
        <end position="289"/>
    </location>
</feature>
<dbReference type="EMBL" id="JOOZ01000001">
    <property type="protein sequence ID" value="OUL67684.1"/>
    <property type="molecule type" value="Genomic_DNA"/>
</dbReference>
<dbReference type="AlphaFoldDB" id="A0A252EN54"/>
<name>A0A252EN54_9PROT</name>
<evidence type="ECO:0000313" key="2">
    <source>
        <dbReference type="EMBL" id="OUL67684.1"/>
    </source>
</evidence>
<reference evidence="2 3" key="1">
    <citation type="submission" date="2014-06" db="EMBL/GenBank/DDBJ databases">
        <authorList>
            <person name="Ju J."/>
            <person name="Zhang J."/>
        </authorList>
    </citation>
    <scope>NUCLEOTIDE SEQUENCE [LARGE SCALE GENOMIC DNA]</scope>
    <source>
        <strain evidence="2">DmL_050</strain>
    </source>
</reference>
<feature type="compositionally biased region" description="Basic and acidic residues" evidence="1">
    <location>
        <begin position="277"/>
        <end position="288"/>
    </location>
</feature>
<protein>
    <submittedName>
        <fullName evidence="2">Uncharacterized protein</fullName>
    </submittedName>
</protein>
<gene>
    <name evidence="2" type="ORF">HK16_00010</name>
</gene>
<proteinExistence type="predicted"/>
<dbReference type="Proteomes" id="UP000195072">
    <property type="component" value="Unassembled WGS sequence"/>
</dbReference>
<accession>A0A252EN54</accession>
<dbReference type="RefSeq" id="WP_086896518.1">
    <property type="nucleotide sequence ID" value="NZ_JOOZ01000001.1"/>
</dbReference>
<evidence type="ECO:0000256" key="1">
    <source>
        <dbReference type="SAM" id="MobiDB-lite"/>
    </source>
</evidence>
<sequence>MSTFLSDHFGIDENVFEAYGALNVSVINDLPLFIDPFLLFHSEKSEYVELHENIIQYLVFLRDRAAAGSVSEGQLQNWYCFPEVKQNWLGFSVSGNHGAGLGIDFARNLHANLHVIFSDFGKEKITESSHIEKVCLVADGVGRDNISDFTTNLIKDFLCRYTEAFAAAHLPSDAIKEVWVDRAIFHYETQSWARKRYKLPTINGDYIILTPRDMLTRDENWINRKDLIGQFEEIPDAIPDPQIRAAVFGYFEEELRRRVKPVTPSATRQGRRRWRKPREPKPTQKDRSAAALATIQKFPNIIDYFIRLKEMQGDQANDLSEERVFAIEYMFIKQLQHLQAILVAQTEFYKIGRNTYEEAHARLAYLKDVIENKGGQRFFYDDKGLPIEREKDLHVLYRLVWFGTPSDISAEVNDGRGPVDFKASRSREKTLIEMKLAKNTKLEQNLAKQAEIYQAASDAKQAIKAILYFTESEFQRVKSILKKLDLEGNRDVVLIDARRDNKPSGSKAKA</sequence>
<organism evidence="2 3">
    <name type="scientific">Acetobacter senegalensis</name>
    <dbReference type="NCBI Taxonomy" id="446692"/>
    <lineage>
        <taxon>Bacteria</taxon>
        <taxon>Pseudomonadati</taxon>
        <taxon>Pseudomonadota</taxon>
        <taxon>Alphaproteobacteria</taxon>
        <taxon>Acetobacterales</taxon>
        <taxon>Acetobacteraceae</taxon>
        <taxon>Acetobacter</taxon>
    </lineage>
</organism>
<evidence type="ECO:0000313" key="3">
    <source>
        <dbReference type="Proteomes" id="UP000195072"/>
    </source>
</evidence>
<comment type="caution">
    <text evidence="2">The sequence shown here is derived from an EMBL/GenBank/DDBJ whole genome shotgun (WGS) entry which is preliminary data.</text>
</comment>